<accession>A0A9Q5HTE6</accession>
<dbReference type="InterPro" id="IPR006816">
    <property type="entry name" value="ELMO_dom"/>
</dbReference>
<feature type="domain" description="ELMO" evidence="13">
    <location>
        <begin position="374"/>
        <end position="532"/>
    </location>
</feature>
<feature type="region of interest" description="Disordered" evidence="12">
    <location>
        <begin position="1333"/>
        <end position="1352"/>
    </location>
</feature>
<dbReference type="SUPFAM" id="SSF51730">
    <property type="entry name" value="FAD-linked oxidoreductase"/>
    <property type="match status" value="1"/>
</dbReference>
<evidence type="ECO:0000259" key="13">
    <source>
        <dbReference type="PROSITE" id="PS51335"/>
    </source>
</evidence>
<dbReference type="GO" id="GO:0005829">
    <property type="term" value="C:cytosol"/>
    <property type="evidence" value="ECO:0007669"/>
    <property type="project" value="TreeGrafter"/>
</dbReference>
<gene>
    <name evidence="14" type="ORF">A7U60_g7532</name>
</gene>
<dbReference type="GO" id="GO:0006915">
    <property type="term" value="P:apoptotic process"/>
    <property type="evidence" value="ECO:0007669"/>
    <property type="project" value="UniProtKB-KW"/>
</dbReference>
<comment type="function">
    <text evidence="10">Involved in cytoskeletal rearrangements required for phagocytosis of apoptotic cells and cell motility. Acts in association with DOCK1 and CRK. Was initially proposed to be required in complex with DOCK1 to activate Rac Rho small GTPases. May enhance the guanine nucleotide exchange factor (GEF) activity of DOCK1.</text>
</comment>
<evidence type="ECO:0000256" key="4">
    <source>
        <dbReference type="ARBA" id="ARBA00022630"/>
    </source>
</evidence>
<dbReference type="PANTHER" id="PTHR45754:SF3">
    <property type="entry name" value="METHYLENETETRAHYDROFOLATE REDUCTASE (NADPH)"/>
    <property type="match status" value="1"/>
</dbReference>
<keyword evidence="7" id="KW-0581">Phagocytosis</keyword>
<feature type="region of interest" description="Disordered" evidence="12">
    <location>
        <begin position="1"/>
        <end position="53"/>
    </location>
</feature>
<evidence type="ECO:0000256" key="10">
    <source>
        <dbReference type="ARBA" id="ARBA00024863"/>
    </source>
</evidence>
<dbReference type="GO" id="GO:0009086">
    <property type="term" value="P:methionine biosynthetic process"/>
    <property type="evidence" value="ECO:0007669"/>
    <property type="project" value="TreeGrafter"/>
</dbReference>
<keyword evidence="4" id="KW-0285">Flavoprotein</keyword>
<dbReference type="Pfam" id="PF04727">
    <property type="entry name" value="ELMO_CED12"/>
    <property type="match status" value="1"/>
</dbReference>
<dbReference type="Pfam" id="PF02219">
    <property type="entry name" value="MTHFR"/>
    <property type="match status" value="2"/>
</dbReference>
<evidence type="ECO:0000256" key="11">
    <source>
        <dbReference type="RuleBase" id="RU004254"/>
    </source>
</evidence>
<evidence type="ECO:0000256" key="5">
    <source>
        <dbReference type="ARBA" id="ARBA00022703"/>
    </source>
</evidence>
<dbReference type="PROSITE" id="PS51335">
    <property type="entry name" value="ELMO"/>
    <property type="match status" value="1"/>
</dbReference>
<dbReference type="PANTHER" id="PTHR45754">
    <property type="entry name" value="METHYLENETETRAHYDROFOLATE REDUCTASE"/>
    <property type="match status" value="1"/>
</dbReference>
<evidence type="ECO:0000313" key="15">
    <source>
        <dbReference type="Proteomes" id="UP000757232"/>
    </source>
</evidence>
<dbReference type="InterPro" id="IPR029041">
    <property type="entry name" value="FAD-linked_oxidoreductase-like"/>
</dbReference>
<evidence type="ECO:0000313" key="14">
    <source>
        <dbReference type="EMBL" id="OCB85522.1"/>
    </source>
</evidence>
<dbReference type="OrthoDB" id="28413at2759"/>
<reference evidence="14" key="1">
    <citation type="submission" date="2016-06" db="EMBL/GenBank/DDBJ databases">
        <title>Draft Genome sequence of the fungus Inonotus baumii.</title>
        <authorList>
            <person name="Zhu H."/>
            <person name="Lin W."/>
        </authorList>
    </citation>
    <scope>NUCLEOTIDE SEQUENCE</scope>
    <source>
        <strain evidence="14">821</strain>
    </source>
</reference>
<dbReference type="Pfam" id="PF21895">
    <property type="entry name" value="MTHFR_C"/>
    <property type="match status" value="1"/>
</dbReference>
<dbReference type="InterPro" id="IPR016024">
    <property type="entry name" value="ARM-type_fold"/>
</dbReference>
<dbReference type="Gene3D" id="3.20.20.220">
    <property type="match status" value="1"/>
</dbReference>
<dbReference type="Pfam" id="PF16457">
    <property type="entry name" value="PH_12"/>
    <property type="match status" value="1"/>
</dbReference>
<dbReference type="GO" id="GO:0004489">
    <property type="term" value="F:methylenetetrahydrofolate reductase [NAD(P)H] activity"/>
    <property type="evidence" value="ECO:0007669"/>
    <property type="project" value="InterPro"/>
</dbReference>
<keyword evidence="5" id="KW-0053">Apoptosis</keyword>
<dbReference type="GO" id="GO:0017124">
    <property type="term" value="F:SH3 domain binding"/>
    <property type="evidence" value="ECO:0007669"/>
    <property type="project" value="UniProtKB-KW"/>
</dbReference>
<evidence type="ECO:0000256" key="7">
    <source>
        <dbReference type="ARBA" id="ARBA00022907"/>
    </source>
</evidence>
<keyword evidence="15" id="KW-1185">Reference proteome</keyword>
<dbReference type="InterPro" id="IPR011993">
    <property type="entry name" value="PH-like_dom_sf"/>
</dbReference>
<dbReference type="EMBL" id="LNZH02000209">
    <property type="protein sequence ID" value="OCB85522.1"/>
    <property type="molecule type" value="Genomic_DNA"/>
</dbReference>
<comment type="pathway">
    <text evidence="2 11">One-carbon metabolism; tetrahydrofolate interconversion.</text>
</comment>
<dbReference type="InterPro" id="IPR003171">
    <property type="entry name" value="Mehydrof_redctse-like"/>
</dbReference>
<dbReference type="Gene3D" id="2.30.29.30">
    <property type="entry name" value="Pleckstrin-homology domain (PH domain)/Phosphotyrosine-binding domain (PTB)"/>
    <property type="match status" value="1"/>
</dbReference>
<comment type="similarity">
    <text evidence="3">Belongs to the methylenetetrahydrofolate reductase family.</text>
</comment>
<keyword evidence="8" id="KW-0560">Oxidoreductase</keyword>
<dbReference type="InterPro" id="IPR024574">
    <property type="entry name" value="ELMO_ARM"/>
</dbReference>
<protein>
    <recommendedName>
        <fullName evidence="13">ELMO domain-containing protein</fullName>
    </recommendedName>
</protein>
<organism evidence="14 15">
    <name type="scientific">Sanghuangporus baumii</name>
    <name type="common">Phellinus baumii</name>
    <dbReference type="NCBI Taxonomy" id="108892"/>
    <lineage>
        <taxon>Eukaryota</taxon>
        <taxon>Fungi</taxon>
        <taxon>Dikarya</taxon>
        <taxon>Basidiomycota</taxon>
        <taxon>Agaricomycotina</taxon>
        <taxon>Agaricomycetes</taxon>
        <taxon>Hymenochaetales</taxon>
        <taxon>Hymenochaetaceae</taxon>
        <taxon>Sanghuangporus</taxon>
    </lineage>
</organism>
<dbReference type="GO" id="GO:0071949">
    <property type="term" value="F:FAD binding"/>
    <property type="evidence" value="ECO:0007669"/>
    <property type="project" value="TreeGrafter"/>
</dbReference>
<dbReference type="InterPro" id="IPR001849">
    <property type="entry name" value="PH_domain"/>
</dbReference>
<evidence type="ECO:0000256" key="2">
    <source>
        <dbReference type="ARBA" id="ARBA00004777"/>
    </source>
</evidence>
<evidence type="ECO:0000256" key="3">
    <source>
        <dbReference type="ARBA" id="ARBA00006743"/>
    </source>
</evidence>
<dbReference type="Gene3D" id="1.25.10.10">
    <property type="entry name" value="Leucine-rich Repeat Variant"/>
    <property type="match status" value="1"/>
</dbReference>
<dbReference type="CDD" id="cd00537">
    <property type="entry name" value="MTHFR"/>
    <property type="match status" value="1"/>
</dbReference>
<dbReference type="GO" id="GO:0035999">
    <property type="term" value="P:tetrahydrofolate interconversion"/>
    <property type="evidence" value="ECO:0007669"/>
    <property type="project" value="TreeGrafter"/>
</dbReference>
<comment type="cofactor">
    <cofactor evidence="1">
        <name>FAD</name>
        <dbReference type="ChEBI" id="CHEBI:57692"/>
    </cofactor>
</comment>
<sequence length="1352" mass="152937">MSTYASSTPTGSSRTALNYNSNGNGNGTPTQSTVAPSGQATSTRPGTLVPTNTVTTKDGTVVRARIDPTLAVDDVIRQLCLNLKIQDPPVLYALRDDADELVTDDNLRKKIKGKVNLKLVSAPIIEAAEIVEKLSMRDDKTLRMTLFSLQKFIREEQFANEFLQRDGLKELIDVIAVSHGNTLAYALNAMQNLMELDYGWSTLDQTFIHTVVKILSSSSSLINVCRPATAILKKLVEADPRSQPGPITASSSRAPPAAPPGSVYRYGFDVVWEQMRKERGLLETVVSRLGSADSLMVLNSMMLINSLLSHATDMHWEEFTSELERLNVRKAVVRLMSSHVIEDLTSSILDFQANEVRIILRRKHEPVDPLEIVEHFNTLRSIWQMSKLEEDVVPEEGGARRKWRKLGFETEDVSQEFAAVGVLGLDCLKHFAQSDPDEFAKILLEQLNRPAERRCPVAKASNEVVELLCEYWEIFAPGYSTSTTFQPFFLNFYKVHVLVTQFFLRMWNESGAGVDDFARVVALARSQVKVALRDENVRAWHEVEHDFLECEYRAVRDRQMKELENEDDLVSKVPVRNLRAKLYKESYEFVRQQRIQCLLQGAWFINGIPVSSSHPKDAHKRPTRPWRFMRLDNSHKYLNYVDSTVKFQVRNGLEDVPDRIDISLITEIATGTCAPPPNVLKEYLDIPPPSTPLQASPLSFSLLTPDGSLADQIAPDQSCWADWTDGLNMLRHNGGHVATQETAGFVQALTEIGLKIKLLGPEFIDITWNAGGRTSELTSEMVKTCQSLIGIETCMHLTCTNMPRDKVDIALRVRGRLYSEALRLFMRDKVDIALREAKQYGCRNILALRGDPPMGKDEWEAVEGGFVHGIDLVKHIRKLYGDYFDIAVAGFPQHMLLPPNEIAFEMKCLKEKIEAGVNFIFTQMFYDVDIFIDWVKAVRAAGITVPIVPGIAPIQTWNGFMRATSLAKTIIPKHFMDALEPHKNNDEQVRAIGTKLVAEMCRRILKEDLGIRGLHFYTMNLEKGTKMLLEELNLVPRVETIKPLPWRQSLTPNRRQENIRPIFWANRTKSYIARTENWDEYPNGRFGDSRSPAFGDLDGYGVWIKQSKEEGHKIWGFPTILSDIEDLFYRFCRSELPALPWSDEKPAPEMLVISEQLAKMNSLGFLTINSQPAVNGVPSTDKVHGWGPANGFVYQKAYLEFFVQPDLLDALLVHIERDPLITYYAINKRGDLRTNTHSDGPNAVTWGVFPGKEIVQPTIVEAVSFMAWKDEAFELGRQWASMYEPGSVSRKLINDLMDTAFLVNVVHNDFRDPDAIFKPFYLAGETYKKQRQQQLSSSGTYSEPKVMVNGIH</sequence>
<keyword evidence="6" id="KW-0274">FAD</keyword>
<evidence type="ECO:0000256" key="6">
    <source>
        <dbReference type="ARBA" id="ARBA00022827"/>
    </source>
</evidence>
<dbReference type="Proteomes" id="UP000757232">
    <property type="component" value="Unassembled WGS sequence"/>
</dbReference>
<name>A0A9Q5HTE6_SANBA</name>
<dbReference type="SUPFAM" id="SSF48371">
    <property type="entry name" value="ARM repeat"/>
    <property type="match status" value="1"/>
</dbReference>
<evidence type="ECO:0000256" key="1">
    <source>
        <dbReference type="ARBA" id="ARBA00001974"/>
    </source>
</evidence>
<dbReference type="Pfam" id="PF11841">
    <property type="entry name" value="ELMO_ARM"/>
    <property type="match status" value="1"/>
</dbReference>
<keyword evidence="9" id="KW-0729">SH3-binding</keyword>
<comment type="caution">
    <text evidence="14">The sequence shown here is derived from an EMBL/GenBank/DDBJ whole genome shotgun (WGS) entry which is preliminary data.</text>
</comment>
<evidence type="ECO:0000256" key="12">
    <source>
        <dbReference type="SAM" id="MobiDB-lite"/>
    </source>
</evidence>
<dbReference type="InterPro" id="IPR053806">
    <property type="entry name" value="MTHFR_C"/>
</dbReference>
<proteinExistence type="inferred from homology"/>
<evidence type="ECO:0000256" key="9">
    <source>
        <dbReference type="ARBA" id="ARBA00023036"/>
    </source>
</evidence>
<evidence type="ECO:0000256" key="8">
    <source>
        <dbReference type="ARBA" id="ARBA00023002"/>
    </source>
</evidence>
<dbReference type="InterPro" id="IPR011989">
    <property type="entry name" value="ARM-like"/>
</dbReference>